<dbReference type="InterPro" id="IPR014729">
    <property type="entry name" value="Rossmann-like_a/b/a_fold"/>
</dbReference>
<organism evidence="1 2">
    <name type="scientific">Actinoplanes octamycinicus</name>
    <dbReference type="NCBI Taxonomy" id="135948"/>
    <lineage>
        <taxon>Bacteria</taxon>
        <taxon>Bacillati</taxon>
        <taxon>Actinomycetota</taxon>
        <taxon>Actinomycetes</taxon>
        <taxon>Micromonosporales</taxon>
        <taxon>Micromonosporaceae</taxon>
        <taxon>Actinoplanes</taxon>
    </lineage>
</organism>
<proteinExistence type="predicted"/>
<evidence type="ECO:0000313" key="1">
    <source>
        <dbReference type="EMBL" id="MBB4742140.1"/>
    </source>
</evidence>
<comment type="caution">
    <text evidence="1">The sequence shown here is derived from an EMBL/GenBank/DDBJ whole genome shotgun (WGS) entry which is preliminary data.</text>
</comment>
<dbReference type="InterPro" id="IPR051599">
    <property type="entry name" value="Cell_Envelope_Assoc"/>
</dbReference>
<reference evidence="1 2" key="1">
    <citation type="submission" date="2020-08" db="EMBL/GenBank/DDBJ databases">
        <title>Sequencing the genomes of 1000 actinobacteria strains.</title>
        <authorList>
            <person name="Klenk H.-P."/>
        </authorList>
    </citation>
    <scope>NUCLEOTIDE SEQUENCE [LARGE SCALE GENOMIC DNA]</scope>
    <source>
        <strain evidence="1 2">DSM 45809</strain>
    </source>
</reference>
<dbReference type="Gene3D" id="1.10.3620.10">
    <property type="entry name" value="YdcF like domain"/>
    <property type="match status" value="1"/>
</dbReference>
<dbReference type="Gene3D" id="3.40.50.620">
    <property type="entry name" value="HUPs"/>
    <property type="match status" value="1"/>
</dbReference>
<dbReference type="Proteomes" id="UP000546162">
    <property type="component" value="Unassembled WGS sequence"/>
</dbReference>
<dbReference type="PANTHER" id="PTHR30336">
    <property type="entry name" value="INNER MEMBRANE PROTEIN, PROBABLE PERMEASE"/>
    <property type="match status" value="1"/>
</dbReference>
<dbReference type="GO" id="GO:0005886">
    <property type="term" value="C:plasma membrane"/>
    <property type="evidence" value="ECO:0007669"/>
    <property type="project" value="TreeGrafter"/>
</dbReference>
<dbReference type="EMBL" id="JACHNB010000001">
    <property type="protein sequence ID" value="MBB4742140.1"/>
    <property type="molecule type" value="Genomic_DNA"/>
</dbReference>
<accession>A0A7W7M9T7</accession>
<protein>
    <submittedName>
        <fullName evidence="1">Uncharacterized SAM-binding protein YcdF (DUF218 family)</fullName>
    </submittedName>
</protein>
<evidence type="ECO:0000313" key="2">
    <source>
        <dbReference type="Proteomes" id="UP000546162"/>
    </source>
</evidence>
<dbReference type="PANTHER" id="PTHR30336:SF20">
    <property type="entry name" value="DUF218 DOMAIN-CONTAINING PROTEIN"/>
    <property type="match status" value="1"/>
</dbReference>
<dbReference type="RefSeq" id="WP_185042548.1">
    <property type="nucleotide sequence ID" value="NZ_BAABFG010000005.1"/>
</dbReference>
<name>A0A7W7M9T7_9ACTN</name>
<keyword evidence="2" id="KW-1185">Reference proteome</keyword>
<gene>
    <name evidence="1" type="ORF">BJY16_005599</name>
</gene>
<dbReference type="AlphaFoldDB" id="A0A7W7M9T7"/>
<sequence length="252" mass="27367">MIAAHLNALVDFCAQRDVGALSRDEVGDVDVAILFGGSILAGGDLFARAIADELAACFMIVGGRGHSTDVLRAAMRRRMGWDDVAGLTEAALFDRYLTERYDVRADLLEHESTNCGNNVRNALALLADKGVPHRRILLIQDASMQRRMDAGFRLLAPAARIVNFAAHRTPVDLIGGELGFRSPPEGMWPVDRYVSMLMGEIPRLTDDGDGYGPAGRGFIAHVTVPERIQQAYEALRRAGVGAPRAADQRWAG</sequence>